<keyword evidence="2" id="KW-0677">Repeat</keyword>
<keyword evidence="5" id="KW-1185">Reference proteome</keyword>
<reference evidence="4 5" key="1">
    <citation type="submission" date="2023-10" db="EMBL/GenBank/DDBJ databases">
        <title>Chromosome-scale genome assembly provides insights into flower coloration mechanisms of Canna indica.</title>
        <authorList>
            <person name="Li C."/>
        </authorList>
    </citation>
    <scope>NUCLEOTIDE SEQUENCE [LARGE SCALE GENOMIC DNA]</scope>
    <source>
        <tissue evidence="4">Flower</tissue>
    </source>
</reference>
<dbReference type="PANTHER" id="PTHR47938:SF35">
    <property type="entry name" value="PENTATRICOPEPTIDE REPEAT-CONTAINING PROTEIN 4, MITOCHONDRIAL-RELATED"/>
    <property type="match status" value="1"/>
</dbReference>
<name>A0AAQ3KIG2_9LILI</name>
<feature type="repeat" description="PPR" evidence="3">
    <location>
        <begin position="260"/>
        <end position="294"/>
    </location>
</feature>
<feature type="repeat" description="PPR" evidence="3">
    <location>
        <begin position="422"/>
        <end position="452"/>
    </location>
</feature>
<dbReference type="Proteomes" id="UP001327560">
    <property type="component" value="Chromosome 5"/>
</dbReference>
<dbReference type="Pfam" id="PF13041">
    <property type="entry name" value="PPR_2"/>
    <property type="match status" value="1"/>
</dbReference>
<dbReference type="InterPro" id="IPR011990">
    <property type="entry name" value="TPR-like_helical_dom_sf"/>
</dbReference>
<dbReference type="PANTHER" id="PTHR47938">
    <property type="entry name" value="RESPIRATORY COMPLEX I CHAPERONE (CIA84), PUTATIVE (AFU_ORTHOLOGUE AFUA_2G06020)-RELATED"/>
    <property type="match status" value="1"/>
</dbReference>
<dbReference type="Gene3D" id="1.25.40.10">
    <property type="entry name" value="Tetratricopeptide repeat domain"/>
    <property type="match status" value="3"/>
</dbReference>
<evidence type="ECO:0000313" key="5">
    <source>
        <dbReference type="Proteomes" id="UP001327560"/>
    </source>
</evidence>
<proteinExistence type="inferred from homology"/>
<feature type="repeat" description="PPR" evidence="3">
    <location>
        <begin position="461"/>
        <end position="495"/>
    </location>
</feature>
<organism evidence="4 5">
    <name type="scientific">Canna indica</name>
    <name type="common">Indian-shot</name>
    <dbReference type="NCBI Taxonomy" id="4628"/>
    <lineage>
        <taxon>Eukaryota</taxon>
        <taxon>Viridiplantae</taxon>
        <taxon>Streptophyta</taxon>
        <taxon>Embryophyta</taxon>
        <taxon>Tracheophyta</taxon>
        <taxon>Spermatophyta</taxon>
        <taxon>Magnoliopsida</taxon>
        <taxon>Liliopsida</taxon>
        <taxon>Zingiberales</taxon>
        <taxon>Cannaceae</taxon>
        <taxon>Canna</taxon>
    </lineage>
</organism>
<evidence type="ECO:0000313" key="4">
    <source>
        <dbReference type="EMBL" id="WOL09264.1"/>
    </source>
</evidence>
<evidence type="ECO:0000256" key="2">
    <source>
        <dbReference type="ARBA" id="ARBA00022737"/>
    </source>
</evidence>
<comment type="similarity">
    <text evidence="1">Belongs to the PPR family. P subfamily.</text>
</comment>
<dbReference type="EMBL" id="CP136894">
    <property type="protein sequence ID" value="WOL09264.1"/>
    <property type="molecule type" value="Genomic_DNA"/>
</dbReference>
<dbReference type="PROSITE" id="PS51375">
    <property type="entry name" value="PPR"/>
    <property type="match status" value="3"/>
</dbReference>
<sequence>MTALLRNPLRSFCFSIADNSIRLVASPPPFHIPNTSPPQFSTSTLPFFQRFSSLLQNLSKSPNIPKYIAALDSTLAGAHLLDSTTSVLLLRGLSQCKKLNRAKAVLSRLERRSAVPDLFLYSLLLHCLLPSSPIRDVELVWHDVAGRRTGRISGASDFVIGLCRRREDALEIEQICYRISRSRWSLSREAYMALIGTLCGRRCPNPSLARTVLREMEEKGFEADELTYFALFQSFCRVGNVPKADSVLRIMVDRWNCELDILIYGNFLHALCKSHKLREARKLFDKMMKKDQNTGLIPVIKPGRRVIFQLSFTGLVSQTMAFGAYFRSLCSTGRVEEAEKLLREGMEKKLPVETCVYSSFIEALFCAGRVEDAMEFLEAKKKKGYACGEVLVSVIAGLCKLGRVDDGYSFLIEMINNGFAATSKVCNSILESYWKAGRVEEAIGLFEGMKAQTFGGCARPDSSTYSLMIHGFLRRGNIVVVHSLLEQMEWEKLQGDVRLHMSVVRYLYTYEKFEEMQQYMNKMIESGSIVSYAELEGFLDSLTTRETSFKERSSGKSNSCCDGWRLWRLAFSDILSRLLAMVDKLLGCSKEKREQLQ</sequence>
<dbReference type="InterPro" id="IPR002885">
    <property type="entry name" value="PPR_rpt"/>
</dbReference>
<protein>
    <submittedName>
        <fullName evidence="4">Pentatricopeptide repeat-containing protein</fullName>
    </submittedName>
</protein>
<dbReference type="AlphaFoldDB" id="A0AAQ3KIG2"/>
<dbReference type="NCBIfam" id="TIGR00756">
    <property type="entry name" value="PPR"/>
    <property type="match status" value="3"/>
</dbReference>
<gene>
    <name evidence="4" type="ORF">Cni_G18017</name>
</gene>
<evidence type="ECO:0000256" key="3">
    <source>
        <dbReference type="PROSITE-ProRule" id="PRU00708"/>
    </source>
</evidence>
<evidence type="ECO:0000256" key="1">
    <source>
        <dbReference type="ARBA" id="ARBA00007626"/>
    </source>
</evidence>
<dbReference type="Pfam" id="PF01535">
    <property type="entry name" value="PPR"/>
    <property type="match status" value="5"/>
</dbReference>
<accession>A0AAQ3KIG2</accession>
<dbReference type="GO" id="GO:0003729">
    <property type="term" value="F:mRNA binding"/>
    <property type="evidence" value="ECO:0007669"/>
    <property type="project" value="TreeGrafter"/>
</dbReference>